<dbReference type="STRING" id="1121307.CLCY_11c00120"/>
<dbReference type="EMBL" id="LFVU01000005">
    <property type="protein sequence ID" value="KMT22678.1"/>
    <property type="molecule type" value="Genomic_DNA"/>
</dbReference>
<evidence type="ECO:0000256" key="3">
    <source>
        <dbReference type="ARBA" id="ARBA00022605"/>
    </source>
</evidence>
<dbReference type="GO" id="GO:0005829">
    <property type="term" value="C:cytosol"/>
    <property type="evidence" value="ECO:0007669"/>
    <property type="project" value="TreeGrafter"/>
</dbReference>
<dbReference type="InterPro" id="IPR000846">
    <property type="entry name" value="DapB_N"/>
</dbReference>
<feature type="active site" description="Proton donor/acceptor" evidence="9">
    <location>
        <position position="142"/>
    </location>
</feature>
<evidence type="ECO:0000256" key="6">
    <source>
        <dbReference type="ARBA" id="ARBA00023002"/>
    </source>
</evidence>
<dbReference type="Gene3D" id="3.40.50.720">
    <property type="entry name" value="NAD(P)-binding Rossmann-like Domain"/>
    <property type="match status" value="1"/>
</dbReference>
<keyword evidence="7 9" id="KW-0520">NAD</keyword>
<evidence type="ECO:0000256" key="4">
    <source>
        <dbReference type="ARBA" id="ARBA00022857"/>
    </source>
</evidence>
<keyword evidence="6 9" id="KW-0560">Oxidoreductase</keyword>
<feature type="binding site" evidence="9">
    <location>
        <begin position="7"/>
        <end position="12"/>
    </location>
    <ligand>
        <name>NAD(+)</name>
        <dbReference type="ChEBI" id="CHEBI:57540"/>
    </ligand>
</feature>
<dbReference type="PIRSF" id="PIRSF000161">
    <property type="entry name" value="DHPR"/>
    <property type="match status" value="1"/>
</dbReference>
<dbReference type="InterPro" id="IPR023940">
    <property type="entry name" value="DHDPR_bac"/>
</dbReference>
<dbReference type="InterPro" id="IPR022664">
    <property type="entry name" value="DapB_N_CS"/>
</dbReference>
<dbReference type="PATRIC" id="fig|1121307.3.peg.126"/>
<dbReference type="Proteomes" id="UP000036756">
    <property type="component" value="Unassembled WGS sequence"/>
</dbReference>
<dbReference type="GO" id="GO:0009089">
    <property type="term" value="P:lysine biosynthetic process via diaminopimelate"/>
    <property type="evidence" value="ECO:0007669"/>
    <property type="project" value="UniProtKB-UniRule"/>
</dbReference>
<dbReference type="EC" id="1.17.1.8" evidence="9 10"/>
<evidence type="ECO:0000256" key="5">
    <source>
        <dbReference type="ARBA" id="ARBA00022915"/>
    </source>
</evidence>
<dbReference type="UniPathway" id="UPA00034">
    <property type="reaction ID" value="UER00018"/>
</dbReference>
<evidence type="ECO:0000313" key="13">
    <source>
        <dbReference type="EMBL" id="KMT22678.1"/>
    </source>
</evidence>
<feature type="domain" description="Dihydrodipicolinate reductase N-terminal" evidence="11">
    <location>
        <begin position="1"/>
        <end position="112"/>
    </location>
</feature>
<evidence type="ECO:0000259" key="11">
    <source>
        <dbReference type="Pfam" id="PF01113"/>
    </source>
</evidence>
<dbReference type="CDD" id="cd02274">
    <property type="entry name" value="DHDPR_N"/>
    <property type="match status" value="1"/>
</dbReference>
<organism evidence="13 14">
    <name type="scientific">Clostridium cylindrosporum DSM 605</name>
    <dbReference type="NCBI Taxonomy" id="1121307"/>
    <lineage>
        <taxon>Bacteria</taxon>
        <taxon>Bacillati</taxon>
        <taxon>Bacillota</taxon>
        <taxon>Clostridia</taxon>
        <taxon>Eubacteriales</taxon>
        <taxon>Clostridiaceae</taxon>
        <taxon>Clostridium</taxon>
    </lineage>
</organism>
<feature type="active site" description="Proton donor" evidence="9">
    <location>
        <position position="146"/>
    </location>
</feature>
<sequence length="250" mass="27549">MKILLFGCNGRVGQVLTRIIDESNDMETVCGVDRNPEKASNNYPVYTSLKDVKENVDVVIDFSNHSCLSGLLEFGKSTKTPLVICTTGFTDEEKEAMKEASCDFPILHSGNMSVGINLLLSLVKKAANVLYPNFDIEVIEKHHNQKLDSPSGTALMIADAMKEELDDDIKYVHGRETKTEKRTQTEIGIHAVRAGGIYGEHTALFASNNEIVEVKHTALTRDVFADGAIKAAKFLVTKTNGYYSMSDVIK</sequence>
<evidence type="ECO:0000256" key="8">
    <source>
        <dbReference type="ARBA" id="ARBA00023154"/>
    </source>
</evidence>
<comment type="caution">
    <text evidence="9">Lacks conserved residue(s) required for the propagation of feature annotation.</text>
</comment>
<keyword evidence="3 9" id="KW-0028">Amino-acid biosynthesis</keyword>
<evidence type="ECO:0000256" key="7">
    <source>
        <dbReference type="ARBA" id="ARBA00023027"/>
    </source>
</evidence>
<keyword evidence="2 9" id="KW-0963">Cytoplasm</keyword>
<comment type="catalytic activity">
    <reaction evidence="9">
        <text>(S)-2,3,4,5-tetrahydrodipicolinate + NADP(+) + H2O = (2S,4S)-4-hydroxy-2,3,4,5-tetrahydrodipicolinate + NADPH + H(+)</text>
        <dbReference type="Rhea" id="RHEA:35331"/>
        <dbReference type="ChEBI" id="CHEBI:15377"/>
        <dbReference type="ChEBI" id="CHEBI:15378"/>
        <dbReference type="ChEBI" id="CHEBI:16845"/>
        <dbReference type="ChEBI" id="CHEBI:57783"/>
        <dbReference type="ChEBI" id="CHEBI:58349"/>
        <dbReference type="ChEBI" id="CHEBI:67139"/>
        <dbReference type="EC" id="1.17.1.8"/>
    </reaction>
</comment>
<keyword evidence="8 9" id="KW-0457">Lysine biosynthesis</keyword>
<dbReference type="AlphaFoldDB" id="A0A0J8DER8"/>
<evidence type="ECO:0000313" key="14">
    <source>
        <dbReference type="Proteomes" id="UP000036756"/>
    </source>
</evidence>
<dbReference type="OrthoDB" id="9790352at2"/>
<reference evidence="13 14" key="1">
    <citation type="submission" date="2015-06" db="EMBL/GenBank/DDBJ databases">
        <title>Draft genome sequence of the purine-degrading Clostridium cylindrosporum HC-1 (DSM 605).</title>
        <authorList>
            <person name="Poehlein A."/>
            <person name="Schiel-Bengelsdorf B."/>
            <person name="Bengelsdorf F."/>
            <person name="Daniel R."/>
            <person name="Duerre P."/>
        </authorList>
    </citation>
    <scope>NUCLEOTIDE SEQUENCE [LARGE SCALE GENOMIC DNA]</scope>
    <source>
        <strain evidence="13 14">DSM 605</strain>
    </source>
</reference>
<evidence type="ECO:0000256" key="2">
    <source>
        <dbReference type="ARBA" id="ARBA00022490"/>
    </source>
</evidence>
<comment type="caution">
    <text evidence="9">Was originally thought to be a dihydrodipicolinate reductase (DHDPR), catalyzing the conversion of dihydrodipicolinate to tetrahydrodipicolinate. However, it was shown in E.coli that the substrate of the enzymatic reaction is not dihydrodipicolinate (DHDP) but in fact (2S,4S)-4-hydroxy-2,3,4,5-tetrahydrodipicolinic acid (HTPA), the product released by the DapA-catalyzed reaction.</text>
</comment>
<dbReference type="HAMAP" id="MF_00102">
    <property type="entry name" value="DapB"/>
    <property type="match status" value="1"/>
</dbReference>
<dbReference type="Pfam" id="PF01113">
    <property type="entry name" value="DapB_N"/>
    <property type="match status" value="1"/>
</dbReference>
<feature type="binding site" evidence="9">
    <location>
        <position position="143"/>
    </location>
    <ligand>
        <name>(S)-2,3,4,5-tetrahydrodipicolinate</name>
        <dbReference type="ChEBI" id="CHEBI:16845"/>
    </ligand>
</feature>
<keyword evidence="14" id="KW-1185">Reference proteome</keyword>
<dbReference type="InterPro" id="IPR036291">
    <property type="entry name" value="NAD(P)-bd_dom_sf"/>
</dbReference>
<dbReference type="SUPFAM" id="SSF55347">
    <property type="entry name" value="Glyceraldehyde-3-phosphate dehydrogenase-like, C-terminal domain"/>
    <property type="match status" value="1"/>
</dbReference>
<comment type="pathway">
    <text evidence="9">Amino-acid biosynthesis; L-lysine biosynthesis via DAP pathway; (S)-tetrahydrodipicolinate from L-aspartate: step 4/4.</text>
</comment>
<dbReference type="GO" id="GO:0050661">
    <property type="term" value="F:NADP binding"/>
    <property type="evidence" value="ECO:0007669"/>
    <property type="project" value="UniProtKB-UniRule"/>
</dbReference>
<dbReference type="SUPFAM" id="SSF51735">
    <property type="entry name" value="NAD(P)-binding Rossmann-fold domains"/>
    <property type="match status" value="1"/>
</dbReference>
<evidence type="ECO:0000259" key="12">
    <source>
        <dbReference type="Pfam" id="PF05173"/>
    </source>
</evidence>
<dbReference type="PANTHER" id="PTHR20836:SF7">
    <property type="entry name" value="4-HYDROXY-TETRAHYDRODIPICOLINATE REDUCTASE"/>
    <property type="match status" value="1"/>
</dbReference>
<feature type="binding site" evidence="9">
    <location>
        <begin position="152"/>
        <end position="153"/>
    </location>
    <ligand>
        <name>(S)-2,3,4,5-tetrahydrodipicolinate</name>
        <dbReference type="ChEBI" id="CHEBI:16845"/>
    </ligand>
</feature>
<dbReference type="GO" id="GO:0051287">
    <property type="term" value="F:NAD binding"/>
    <property type="evidence" value="ECO:0007669"/>
    <property type="project" value="UniProtKB-UniRule"/>
</dbReference>
<accession>A0A0J8DER8</accession>
<comment type="catalytic activity">
    <reaction evidence="9">
        <text>(S)-2,3,4,5-tetrahydrodipicolinate + NAD(+) + H2O = (2S,4S)-4-hydroxy-2,3,4,5-tetrahydrodipicolinate + NADH + H(+)</text>
        <dbReference type="Rhea" id="RHEA:35323"/>
        <dbReference type="ChEBI" id="CHEBI:15377"/>
        <dbReference type="ChEBI" id="CHEBI:15378"/>
        <dbReference type="ChEBI" id="CHEBI:16845"/>
        <dbReference type="ChEBI" id="CHEBI:57540"/>
        <dbReference type="ChEBI" id="CHEBI:57945"/>
        <dbReference type="ChEBI" id="CHEBI:67139"/>
        <dbReference type="EC" id="1.17.1.8"/>
    </reaction>
</comment>
<dbReference type="RefSeq" id="WP_048569698.1">
    <property type="nucleotide sequence ID" value="NZ_LFVU01000005.1"/>
</dbReference>
<dbReference type="GO" id="GO:0008839">
    <property type="term" value="F:4-hydroxy-tetrahydrodipicolinate reductase"/>
    <property type="evidence" value="ECO:0007669"/>
    <property type="project" value="UniProtKB-UniRule"/>
</dbReference>
<dbReference type="GO" id="GO:0016726">
    <property type="term" value="F:oxidoreductase activity, acting on CH or CH2 groups, NAD or NADP as acceptor"/>
    <property type="evidence" value="ECO:0007669"/>
    <property type="project" value="UniProtKB-UniRule"/>
</dbReference>
<keyword evidence="5 9" id="KW-0220">Diaminopimelate biosynthesis</keyword>
<comment type="subunit">
    <text evidence="9">Homotetramer.</text>
</comment>
<dbReference type="PANTHER" id="PTHR20836">
    <property type="entry name" value="DIHYDRODIPICOLINATE REDUCTASE"/>
    <property type="match status" value="1"/>
</dbReference>
<dbReference type="InterPro" id="IPR022663">
    <property type="entry name" value="DapB_C"/>
</dbReference>
<comment type="subcellular location">
    <subcellularLocation>
        <location evidence="9">Cytoplasm</location>
    </subcellularLocation>
</comment>
<name>A0A0J8DER8_CLOCY</name>
<comment type="caution">
    <text evidence="13">The sequence shown here is derived from an EMBL/GenBank/DDBJ whole genome shotgun (WGS) entry which is preliminary data.</text>
</comment>
<proteinExistence type="inferred from homology"/>
<dbReference type="GO" id="GO:0019877">
    <property type="term" value="P:diaminopimelate biosynthetic process"/>
    <property type="evidence" value="ECO:0007669"/>
    <property type="project" value="UniProtKB-UniRule"/>
</dbReference>
<dbReference type="FunFam" id="3.30.360.10:FF:000009">
    <property type="entry name" value="4-hydroxy-tetrahydrodipicolinate reductase"/>
    <property type="match status" value="1"/>
</dbReference>
<keyword evidence="4 9" id="KW-0521">NADP</keyword>
<comment type="similarity">
    <text evidence="1 9">Belongs to the DapB family.</text>
</comment>
<dbReference type="PROSITE" id="PS01298">
    <property type="entry name" value="DAPB"/>
    <property type="match status" value="1"/>
</dbReference>
<gene>
    <name evidence="9 13" type="primary">dapB</name>
    <name evidence="13" type="ORF">CLCY_11c00120</name>
</gene>
<feature type="binding site" evidence="9">
    <location>
        <begin position="85"/>
        <end position="87"/>
    </location>
    <ligand>
        <name>NAD(+)</name>
        <dbReference type="ChEBI" id="CHEBI:57540"/>
    </ligand>
</feature>
<feature type="domain" description="Dihydrodipicolinate reductase C-terminal" evidence="12">
    <location>
        <begin position="115"/>
        <end position="249"/>
    </location>
</feature>
<evidence type="ECO:0000256" key="10">
    <source>
        <dbReference type="NCBIfam" id="TIGR00036"/>
    </source>
</evidence>
<evidence type="ECO:0000256" key="1">
    <source>
        <dbReference type="ARBA" id="ARBA00006642"/>
    </source>
</evidence>
<dbReference type="NCBIfam" id="TIGR00036">
    <property type="entry name" value="dapB"/>
    <property type="match status" value="1"/>
</dbReference>
<dbReference type="Pfam" id="PF05173">
    <property type="entry name" value="DapB_C"/>
    <property type="match status" value="1"/>
</dbReference>
<feature type="binding site" evidence="9">
    <location>
        <begin position="109"/>
        <end position="112"/>
    </location>
    <ligand>
        <name>NAD(+)</name>
        <dbReference type="ChEBI" id="CHEBI:57540"/>
    </ligand>
</feature>
<protein>
    <recommendedName>
        <fullName evidence="9 10">4-hydroxy-tetrahydrodipicolinate reductase</fullName>
        <shortName evidence="9">HTPA reductase</shortName>
        <ecNumber evidence="9 10">1.17.1.8</ecNumber>
    </recommendedName>
</protein>
<evidence type="ECO:0000256" key="9">
    <source>
        <dbReference type="HAMAP-Rule" id="MF_00102"/>
    </source>
</evidence>
<dbReference type="Gene3D" id="3.30.360.10">
    <property type="entry name" value="Dihydrodipicolinate Reductase, domain 2"/>
    <property type="match status" value="1"/>
</dbReference>
<comment type="function">
    <text evidence="9">Catalyzes the conversion of 4-hydroxy-tetrahydrodipicolinate (HTPA) to tetrahydrodipicolinate.</text>
</comment>